<reference evidence="2 3" key="1">
    <citation type="submission" date="2019-12" db="EMBL/GenBank/DDBJ databases">
        <authorList>
            <person name="Li M."/>
        </authorList>
    </citation>
    <scope>NUCLEOTIDE SEQUENCE [LARGE SCALE GENOMIC DNA]</scope>
    <source>
        <strain evidence="2 3">GBMRC 2024</strain>
    </source>
</reference>
<keyword evidence="3" id="KW-1185">Reference proteome</keyword>
<evidence type="ECO:0000313" key="2">
    <source>
        <dbReference type="EMBL" id="MXN16427.1"/>
    </source>
</evidence>
<evidence type="ECO:0000313" key="3">
    <source>
        <dbReference type="Proteomes" id="UP000477911"/>
    </source>
</evidence>
<feature type="region of interest" description="Disordered" evidence="1">
    <location>
        <begin position="93"/>
        <end position="114"/>
    </location>
</feature>
<dbReference type="EMBL" id="WUMU01000001">
    <property type="protein sequence ID" value="MXN16427.1"/>
    <property type="molecule type" value="Genomic_DNA"/>
</dbReference>
<comment type="caution">
    <text evidence="2">The sequence shown here is derived from an EMBL/GenBank/DDBJ whole genome shotgun (WGS) entry which is preliminary data.</text>
</comment>
<dbReference type="Proteomes" id="UP000477911">
    <property type="component" value="Unassembled WGS sequence"/>
</dbReference>
<name>A0A6L7FZ83_9RHOB</name>
<gene>
    <name evidence="2" type="ORF">GR170_01165</name>
</gene>
<organism evidence="2 3">
    <name type="scientific">Pseudooceanicola albus</name>
    <dbReference type="NCBI Taxonomy" id="2692189"/>
    <lineage>
        <taxon>Bacteria</taxon>
        <taxon>Pseudomonadati</taxon>
        <taxon>Pseudomonadota</taxon>
        <taxon>Alphaproteobacteria</taxon>
        <taxon>Rhodobacterales</taxon>
        <taxon>Paracoccaceae</taxon>
        <taxon>Pseudooceanicola</taxon>
    </lineage>
</organism>
<evidence type="ECO:0000256" key="1">
    <source>
        <dbReference type="SAM" id="MobiDB-lite"/>
    </source>
</evidence>
<dbReference type="AlphaFoldDB" id="A0A6L7FZ83"/>
<proteinExistence type="predicted"/>
<dbReference type="RefSeq" id="WP_160890967.1">
    <property type="nucleotide sequence ID" value="NZ_WUMU01000001.1"/>
</dbReference>
<protein>
    <submittedName>
        <fullName evidence="2">Uncharacterized protein</fullName>
    </submittedName>
</protein>
<sequence length="114" mass="12391">MAEVLAGQLSSLRGLTAGLEDALSASLCSCKPLTEDAFLSFQRIDYMRQSLRDMERMLAEFGPSFTWKPDSKISRSRLEASVDMGDSIAVLLGEPPPGLDPPAEEDDAGTPDLW</sequence>
<accession>A0A6L7FZ83</accession>
<feature type="compositionally biased region" description="Acidic residues" evidence="1">
    <location>
        <begin position="102"/>
        <end position="114"/>
    </location>
</feature>